<dbReference type="Gene3D" id="3.20.20.70">
    <property type="entry name" value="Aldolase class I"/>
    <property type="match status" value="1"/>
</dbReference>
<keyword evidence="2" id="KW-0004">4Fe-4S</keyword>
<dbReference type="Pfam" id="PF04055">
    <property type="entry name" value="Radical_SAM"/>
    <property type="match status" value="1"/>
</dbReference>
<sequence>MIRLGGWSRLSTCDWPGKLVTTVFTQGCPWRCGYCHNPELLSPRTLPVVDWNSVRLHLFRRRGLLDGVVFSGGEPLLQTGLVEALREVRAMGYATGLHTAGSYPRRFEQLLSADLLDWVGFDVKAPPARYDDITATPGSIRPAARSLRALLDSGVPHQLRTTIDPDQLGPRDLADLDHWLRDLGAEPTVRQPIRRLSTSGR</sequence>
<keyword evidence="4" id="KW-0479">Metal-binding</keyword>
<keyword evidence="8" id="KW-0560">Oxidoreductase</keyword>
<evidence type="ECO:0000313" key="8">
    <source>
        <dbReference type="EMBL" id="APB00942.1"/>
    </source>
</evidence>
<dbReference type="PANTHER" id="PTHR30352">
    <property type="entry name" value="PYRUVATE FORMATE-LYASE-ACTIVATING ENZYME"/>
    <property type="match status" value="1"/>
</dbReference>
<evidence type="ECO:0000256" key="6">
    <source>
        <dbReference type="ARBA" id="ARBA00023014"/>
    </source>
</evidence>
<dbReference type="GO" id="GO:0046872">
    <property type="term" value="F:metal ion binding"/>
    <property type="evidence" value="ECO:0007669"/>
    <property type="project" value="UniProtKB-KW"/>
</dbReference>
<dbReference type="GO" id="GO:0051539">
    <property type="term" value="F:4 iron, 4 sulfur cluster binding"/>
    <property type="evidence" value="ECO:0007669"/>
    <property type="project" value="UniProtKB-KW"/>
</dbReference>
<dbReference type="InterPro" id="IPR034457">
    <property type="entry name" value="Organic_radical-activating"/>
</dbReference>
<reference evidence="9 10" key="2">
    <citation type="journal article" date="2016" name="Genome Announc.">
        <title>Draft Genome Sequence of Erythromycin- and Oxytetracycline-Sensitive Nocardia seriolae Strain U-1 (NBRC 110359).</title>
        <authorList>
            <person name="Imajoh M."/>
            <person name="Sukeda M."/>
            <person name="Shimizu M."/>
            <person name="Yamane J."/>
            <person name="Ohnishi K."/>
            <person name="Oshima S."/>
        </authorList>
    </citation>
    <scope>NUCLEOTIDE SEQUENCE [LARGE SCALE GENOMIC DNA]</scope>
    <source>
        <strain evidence="9 10">U-1</strain>
    </source>
</reference>
<dbReference type="KEGG" id="nsr:NS506_06913"/>
<dbReference type="RefSeq" id="WP_033090928.1">
    <property type="nucleotide sequence ID" value="NZ_AP017900.1"/>
</dbReference>
<dbReference type="PANTHER" id="PTHR30352:SF13">
    <property type="entry name" value="GLYCYL-RADICAL ENZYME ACTIVATING ENZYME YJJW-RELATED"/>
    <property type="match status" value="1"/>
</dbReference>
<dbReference type="PROSITE" id="PS51918">
    <property type="entry name" value="RADICAL_SAM"/>
    <property type="match status" value="1"/>
</dbReference>
<evidence type="ECO:0000256" key="4">
    <source>
        <dbReference type="ARBA" id="ARBA00022723"/>
    </source>
</evidence>
<dbReference type="SFLD" id="SFLDG01094">
    <property type="entry name" value="Uncharacterised_Radical_SAM_Su"/>
    <property type="match status" value="1"/>
</dbReference>
<feature type="domain" description="Radical SAM core" evidence="7">
    <location>
        <begin position="14"/>
        <end position="201"/>
    </location>
</feature>
<dbReference type="EC" id="1.97.1.4" evidence="8"/>
<gene>
    <name evidence="8" type="ORF">NS506_06913</name>
    <name evidence="9" type="ORF">NSK11_contig00165-0008</name>
</gene>
<comment type="cofactor">
    <cofactor evidence="1">
        <name>[4Fe-4S] cluster</name>
        <dbReference type="ChEBI" id="CHEBI:49883"/>
    </cofactor>
</comment>
<dbReference type="InterPro" id="IPR012840">
    <property type="entry name" value="NrdG2"/>
</dbReference>
<dbReference type="EMBL" id="BBYQ01000165">
    <property type="protein sequence ID" value="GAP32560.1"/>
    <property type="molecule type" value="Genomic_DNA"/>
</dbReference>
<dbReference type="InterPro" id="IPR013785">
    <property type="entry name" value="Aldolase_TIM"/>
</dbReference>
<dbReference type="Proteomes" id="UP000180166">
    <property type="component" value="Chromosome"/>
</dbReference>
<dbReference type="GO" id="GO:0043365">
    <property type="term" value="F:[formate-C-acetyltransferase]-activating enzyme activity"/>
    <property type="evidence" value="ECO:0007669"/>
    <property type="project" value="UniProtKB-EC"/>
</dbReference>
<evidence type="ECO:0000313" key="11">
    <source>
        <dbReference type="Proteomes" id="UP000180166"/>
    </source>
</evidence>
<reference evidence="10" key="1">
    <citation type="submission" date="2015-07" db="EMBL/GenBank/DDBJ databases">
        <title>Nocardia seriolae U-1 whole genome shotgun sequence.</title>
        <authorList>
            <person name="Imajoh M."/>
            <person name="Fukumoto Y."/>
            <person name="Sukeda M."/>
            <person name="Yamane J."/>
            <person name="Yamasaki K."/>
            <person name="Shimizu M."/>
            <person name="Ohnishi K."/>
            <person name="Oshima S."/>
        </authorList>
    </citation>
    <scope>NUCLEOTIDE SEQUENCE [LARGE SCALE GENOMIC DNA]</scope>
    <source>
        <strain evidence="10">U-1</strain>
    </source>
</reference>
<accession>A0ABC8B3F4</accession>
<keyword evidence="3" id="KW-0949">S-adenosyl-L-methionine</keyword>
<dbReference type="EMBL" id="CP017839">
    <property type="protein sequence ID" value="APB00942.1"/>
    <property type="molecule type" value="Genomic_DNA"/>
</dbReference>
<dbReference type="InterPro" id="IPR058240">
    <property type="entry name" value="rSAM_sf"/>
</dbReference>
<evidence type="ECO:0000256" key="5">
    <source>
        <dbReference type="ARBA" id="ARBA00023004"/>
    </source>
</evidence>
<dbReference type="InterPro" id="IPR007197">
    <property type="entry name" value="rSAM"/>
</dbReference>
<keyword evidence="6" id="KW-0411">Iron-sulfur</keyword>
<evidence type="ECO:0000313" key="9">
    <source>
        <dbReference type="EMBL" id="GAP32560.1"/>
    </source>
</evidence>
<protein>
    <submittedName>
        <fullName evidence="8">[Formate-C-acetyltransferase]-activating enzyme</fullName>
        <ecNumber evidence="8">1.97.1.4</ecNumber>
    </submittedName>
</protein>
<name>A0ABC8B3F4_9NOCA</name>
<evidence type="ECO:0000256" key="2">
    <source>
        <dbReference type="ARBA" id="ARBA00022485"/>
    </source>
</evidence>
<evidence type="ECO:0000313" key="10">
    <source>
        <dbReference type="Proteomes" id="UP000037179"/>
    </source>
</evidence>
<proteinExistence type="predicted"/>
<dbReference type="CDD" id="cd01335">
    <property type="entry name" value="Radical_SAM"/>
    <property type="match status" value="1"/>
</dbReference>
<dbReference type="SFLD" id="SFLDS00029">
    <property type="entry name" value="Radical_SAM"/>
    <property type="match status" value="1"/>
</dbReference>
<dbReference type="SUPFAM" id="SSF102114">
    <property type="entry name" value="Radical SAM enzymes"/>
    <property type="match status" value="1"/>
</dbReference>
<dbReference type="NCBIfam" id="TIGR02495">
    <property type="entry name" value="NrdG2"/>
    <property type="match status" value="1"/>
</dbReference>
<evidence type="ECO:0000256" key="1">
    <source>
        <dbReference type="ARBA" id="ARBA00001966"/>
    </source>
</evidence>
<dbReference type="GeneID" id="93369809"/>
<dbReference type="AlphaFoldDB" id="A0ABC8B3F4"/>
<keyword evidence="5" id="KW-0408">Iron</keyword>
<reference evidence="8 11" key="3">
    <citation type="submission" date="2016-10" db="EMBL/GenBank/DDBJ databases">
        <title>Genome sequence of Nocardia seriolae strain EM150506, isolated from Anguila japonica.</title>
        <authorList>
            <person name="Han H.-J."/>
        </authorList>
    </citation>
    <scope>NUCLEOTIDE SEQUENCE [LARGE SCALE GENOMIC DNA]</scope>
    <source>
        <strain evidence="8 11">EM150506</strain>
    </source>
</reference>
<organism evidence="8 11">
    <name type="scientific">Nocardia seriolae</name>
    <dbReference type="NCBI Taxonomy" id="37332"/>
    <lineage>
        <taxon>Bacteria</taxon>
        <taxon>Bacillati</taxon>
        <taxon>Actinomycetota</taxon>
        <taxon>Actinomycetes</taxon>
        <taxon>Mycobacteriales</taxon>
        <taxon>Nocardiaceae</taxon>
        <taxon>Nocardia</taxon>
    </lineage>
</organism>
<evidence type="ECO:0000259" key="7">
    <source>
        <dbReference type="PROSITE" id="PS51918"/>
    </source>
</evidence>
<keyword evidence="10" id="KW-1185">Reference proteome</keyword>
<evidence type="ECO:0000256" key="3">
    <source>
        <dbReference type="ARBA" id="ARBA00022691"/>
    </source>
</evidence>
<dbReference type="Proteomes" id="UP000037179">
    <property type="component" value="Unassembled WGS sequence"/>
</dbReference>